<keyword evidence="2 5" id="KW-0812">Transmembrane</keyword>
<evidence type="ECO:0000313" key="10">
    <source>
        <dbReference type="Proteomes" id="UP000625079"/>
    </source>
</evidence>
<feature type="transmembrane region" description="Helical" evidence="5">
    <location>
        <begin position="281"/>
        <end position="305"/>
    </location>
</feature>
<feature type="transmembrane region" description="Helical" evidence="5">
    <location>
        <begin position="141"/>
        <end position="166"/>
    </location>
</feature>
<comment type="subcellular location">
    <subcellularLocation>
        <location evidence="1">Membrane</location>
        <topology evidence="1">Multi-pass membrane protein</topology>
    </subcellularLocation>
</comment>
<dbReference type="InterPro" id="IPR007016">
    <property type="entry name" value="O-antigen_ligase-rel_domated"/>
</dbReference>
<reference evidence="7" key="3">
    <citation type="submission" date="2022-12" db="EMBL/GenBank/DDBJ databases">
        <authorList>
            <person name="Sun Q."/>
            <person name="Zhou Y."/>
        </authorList>
    </citation>
    <scope>NUCLEOTIDE SEQUENCE</scope>
    <source>
        <strain evidence="7">CGMCC 1.15034</strain>
    </source>
</reference>
<feature type="transmembrane region" description="Helical" evidence="5">
    <location>
        <begin position="370"/>
        <end position="389"/>
    </location>
</feature>
<dbReference type="Pfam" id="PF04932">
    <property type="entry name" value="Wzy_C"/>
    <property type="match status" value="1"/>
</dbReference>
<evidence type="ECO:0000256" key="3">
    <source>
        <dbReference type="ARBA" id="ARBA00022989"/>
    </source>
</evidence>
<evidence type="ECO:0000313" key="7">
    <source>
        <dbReference type="EMBL" id="GGI29512.1"/>
    </source>
</evidence>
<feature type="domain" description="O-antigen ligase-related" evidence="6">
    <location>
        <begin position="236"/>
        <end position="378"/>
    </location>
</feature>
<feature type="transmembrane region" description="Helical" evidence="5">
    <location>
        <begin position="251"/>
        <end position="269"/>
    </location>
</feature>
<keyword evidence="8" id="KW-0436">Ligase</keyword>
<reference evidence="8 9" key="2">
    <citation type="submission" date="2018-06" db="EMBL/GenBank/DDBJ databases">
        <title>Comparative genomics of rhizobia nodulating Arachis hypogaea in China.</title>
        <authorList>
            <person name="Li Y."/>
        </authorList>
    </citation>
    <scope>NUCLEOTIDE SEQUENCE [LARGE SCALE GENOMIC DNA]</scope>
    <source>
        <strain evidence="8 9">CCBAU 51658</strain>
    </source>
</reference>
<protein>
    <submittedName>
        <fullName evidence="8">O-antigen ligase domain-containing protein</fullName>
    </submittedName>
</protein>
<dbReference type="OrthoDB" id="4391260at2"/>
<evidence type="ECO:0000256" key="1">
    <source>
        <dbReference type="ARBA" id="ARBA00004141"/>
    </source>
</evidence>
<dbReference type="PANTHER" id="PTHR37422:SF23">
    <property type="entry name" value="TEICHURONIC ACID BIOSYNTHESIS PROTEIN TUAE"/>
    <property type="match status" value="1"/>
</dbReference>
<dbReference type="PANTHER" id="PTHR37422">
    <property type="entry name" value="TEICHURONIC ACID BIOSYNTHESIS PROTEIN TUAE"/>
    <property type="match status" value="1"/>
</dbReference>
<name>A0A410VCD8_9BRAD</name>
<feature type="transmembrane region" description="Helical" evidence="5">
    <location>
        <begin position="186"/>
        <end position="206"/>
    </location>
</feature>
<dbReference type="Proteomes" id="UP000625079">
    <property type="component" value="Unassembled WGS sequence"/>
</dbReference>
<feature type="transmembrane region" description="Helical" evidence="5">
    <location>
        <begin position="25"/>
        <end position="42"/>
    </location>
</feature>
<feature type="transmembrane region" description="Helical" evidence="5">
    <location>
        <begin position="54"/>
        <end position="74"/>
    </location>
</feature>
<evidence type="ECO:0000256" key="4">
    <source>
        <dbReference type="ARBA" id="ARBA00023136"/>
    </source>
</evidence>
<dbReference type="GO" id="GO:0016874">
    <property type="term" value="F:ligase activity"/>
    <property type="evidence" value="ECO:0007669"/>
    <property type="project" value="UniProtKB-KW"/>
</dbReference>
<evidence type="ECO:0000256" key="2">
    <source>
        <dbReference type="ARBA" id="ARBA00022692"/>
    </source>
</evidence>
<feature type="transmembrane region" description="Helical" evidence="5">
    <location>
        <begin position="425"/>
        <end position="441"/>
    </location>
</feature>
<evidence type="ECO:0000259" key="6">
    <source>
        <dbReference type="Pfam" id="PF04932"/>
    </source>
</evidence>
<gene>
    <name evidence="7" type="ORF">GCM10010987_54790</name>
    <name evidence="8" type="ORF">XH86_29390</name>
</gene>
<dbReference type="InterPro" id="IPR051533">
    <property type="entry name" value="WaaL-like"/>
</dbReference>
<keyword evidence="9" id="KW-1185">Reference proteome</keyword>
<proteinExistence type="predicted"/>
<reference evidence="7" key="1">
    <citation type="journal article" date="2014" name="Int. J. Syst. Evol. Microbiol.">
        <title>Complete genome sequence of Corynebacterium casei LMG S-19264T (=DSM 44701T), isolated from a smear-ripened cheese.</title>
        <authorList>
            <consortium name="US DOE Joint Genome Institute (JGI-PGF)"/>
            <person name="Walter F."/>
            <person name="Albersmeier A."/>
            <person name="Kalinowski J."/>
            <person name="Ruckert C."/>
        </authorList>
    </citation>
    <scope>NUCLEOTIDE SEQUENCE</scope>
    <source>
        <strain evidence="7">CGMCC 1.15034</strain>
    </source>
</reference>
<keyword evidence="4 5" id="KW-0472">Membrane</keyword>
<feature type="transmembrane region" description="Helical" evidence="5">
    <location>
        <begin position="226"/>
        <end position="245"/>
    </location>
</feature>
<dbReference type="EMBL" id="CP030057">
    <property type="protein sequence ID" value="QOZ62396.1"/>
    <property type="molecule type" value="Genomic_DNA"/>
</dbReference>
<accession>A0A410VCD8</accession>
<dbReference type="Proteomes" id="UP000593880">
    <property type="component" value="Chromosome"/>
</dbReference>
<evidence type="ECO:0000313" key="8">
    <source>
        <dbReference type="EMBL" id="QOZ62396.1"/>
    </source>
</evidence>
<keyword evidence="3 5" id="KW-1133">Transmembrane helix</keyword>
<dbReference type="AlphaFoldDB" id="A0A410VCD8"/>
<dbReference type="RefSeq" id="WP_128967977.1">
    <property type="nucleotide sequence ID" value="NZ_BMHC01000015.1"/>
</dbReference>
<evidence type="ECO:0000313" key="9">
    <source>
        <dbReference type="Proteomes" id="UP000593880"/>
    </source>
</evidence>
<feature type="transmembrane region" description="Helical" evidence="5">
    <location>
        <begin position="401"/>
        <end position="419"/>
    </location>
</feature>
<dbReference type="EMBL" id="BMHC01000015">
    <property type="protein sequence ID" value="GGI29512.1"/>
    <property type="molecule type" value="Genomic_DNA"/>
</dbReference>
<organism evidence="7 10">
    <name type="scientific">Bradyrhizobium guangdongense</name>
    <dbReference type="NCBI Taxonomy" id="1325090"/>
    <lineage>
        <taxon>Bacteria</taxon>
        <taxon>Pseudomonadati</taxon>
        <taxon>Pseudomonadota</taxon>
        <taxon>Alphaproteobacteria</taxon>
        <taxon>Hyphomicrobiales</taxon>
        <taxon>Nitrobacteraceae</taxon>
        <taxon>Bradyrhizobium</taxon>
    </lineage>
</organism>
<evidence type="ECO:0000256" key="5">
    <source>
        <dbReference type="SAM" id="Phobius"/>
    </source>
</evidence>
<sequence>MYKTSRFAAIGVFVLAPLPFGSAETVWICIWTVLLSFSLVTADLRSATVDDFRLLSPLLAVLVVVAAVITMQLWPNPAFYQADPAWAAARDVTGGDLPDRISVTANGPWLAFGYPLLFALAFTRAAYIATNAEDARQLLRLLTWAGLGYALYAILAGIGDPTTLLFRRKEAYLGFVTGTFVNRNTAATFFATCALLFLAPLLRFIYRQDRPDRPPSRQMTALIAHYLGSPFALGGGFVVCLVATAMTGSRAGLLLLILTVFLMTALFFAPLRVGKFRRWGWLAGTAVALLFLFQLVGGAVAGRILTYGLVDEQRFTMYRTILTMIQQHPWLGIGYGNFESAFPAYRPDTLGSLGVWDRAHSTPLELAVELGIPAACLIMATCLWYLYQLLNGSLHRRRDRYIPIIGASVATLGFLHTSIDFSLQIPGFGVFFAAITGCGLAQSRSSSEQKK</sequence>
<dbReference type="GO" id="GO:0016020">
    <property type="term" value="C:membrane"/>
    <property type="evidence" value="ECO:0007669"/>
    <property type="project" value="UniProtKB-SubCell"/>
</dbReference>
<feature type="transmembrane region" description="Helical" evidence="5">
    <location>
        <begin position="109"/>
        <end position="129"/>
    </location>
</feature>